<gene>
    <name evidence="1" type="ORF">KUCAC02_031091</name>
</gene>
<dbReference type="EMBL" id="CM043789">
    <property type="protein sequence ID" value="KAI4827718.1"/>
    <property type="molecule type" value="Genomic_DNA"/>
</dbReference>
<keyword evidence="2" id="KW-1185">Reference proteome</keyword>
<evidence type="ECO:0000313" key="2">
    <source>
        <dbReference type="Proteomes" id="UP001057452"/>
    </source>
</evidence>
<reference evidence="1" key="1">
    <citation type="submission" date="2022-05" db="EMBL/GenBank/DDBJ databases">
        <title>Chromosome-level genome of Chaenocephalus aceratus.</title>
        <authorList>
            <person name="Park H."/>
        </authorList>
    </citation>
    <scope>NUCLEOTIDE SEQUENCE</scope>
    <source>
        <strain evidence="1">KU_202001</strain>
    </source>
</reference>
<sequence>MFVTVSLLSGLPVMIQRGLKLSVDKRADSVHHMTAIRSSCACQFNPVGVAPASEIGTEELGATQVFQGYNVTVLTTTHWEQQLLSVFIRQSFD</sequence>
<evidence type="ECO:0000313" key="1">
    <source>
        <dbReference type="EMBL" id="KAI4827718.1"/>
    </source>
</evidence>
<organism evidence="1 2">
    <name type="scientific">Chaenocephalus aceratus</name>
    <name type="common">Blackfin icefish</name>
    <name type="synonym">Chaenichthys aceratus</name>
    <dbReference type="NCBI Taxonomy" id="36190"/>
    <lineage>
        <taxon>Eukaryota</taxon>
        <taxon>Metazoa</taxon>
        <taxon>Chordata</taxon>
        <taxon>Craniata</taxon>
        <taxon>Vertebrata</taxon>
        <taxon>Euteleostomi</taxon>
        <taxon>Actinopterygii</taxon>
        <taxon>Neopterygii</taxon>
        <taxon>Teleostei</taxon>
        <taxon>Neoteleostei</taxon>
        <taxon>Acanthomorphata</taxon>
        <taxon>Eupercaria</taxon>
        <taxon>Perciformes</taxon>
        <taxon>Notothenioidei</taxon>
        <taxon>Channichthyidae</taxon>
        <taxon>Chaenocephalus</taxon>
    </lineage>
</organism>
<accession>A0ACB9XM62</accession>
<proteinExistence type="predicted"/>
<dbReference type="Proteomes" id="UP001057452">
    <property type="component" value="Chromosome 5"/>
</dbReference>
<comment type="caution">
    <text evidence="1">The sequence shown here is derived from an EMBL/GenBank/DDBJ whole genome shotgun (WGS) entry which is preliminary data.</text>
</comment>
<name>A0ACB9XM62_CHAAC</name>
<protein>
    <submittedName>
        <fullName evidence="1">Uncharacterized protein</fullName>
    </submittedName>
</protein>